<dbReference type="Gene3D" id="1.50.10.10">
    <property type="match status" value="1"/>
</dbReference>
<name>A0ABS3HPD8_9ENTE</name>
<keyword evidence="2" id="KW-0378">Hydrolase</keyword>
<dbReference type="InterPro" id="IPR008928">
    <property type="entry name" value="6-hairpin_glycosidase_sf"/>
</dbReference>
<keyword evidence="6" id="KW-1185">Reference proteome</keyword>
<evidence type="ECO:0000259" key="4">
    <source>
        <dbReference type="Pfam" id="PF22422"/>
    </source>
</evidence>
<protein>
    <recommendedName>
        <fullName evidence="4">Mannosylglycerate hydrolase MGH1-like glycoside hydrolase domain-containing protein</fullName>
    </recommendedName>
</protein>
<evidence type="ECO:0000256" key="2">
    <source>
        <dbReference type="ARBA" id="ARBA00022801"/>
    </source>
</evidence>
<reference evidence="5 6" key="1">
    <citation type="submission" date="2021-03" db="EMBL/GenBank/DDBJ databases">
        <title>Enterococcal diversity collection.</title>
        <authorList>
            <person name="Gilmore M.S."/>
            <person name="Schwartzman J."/>
            <person name="Van Tyne D."/>
            <person name="Martin M."/>
            <person name="Earl A.M."/>
            <person name="Manson A.L."/>
            <person name="Straub T."/>
            <person name="Salamzade R."/>
            <person name="Saavedra J."/>
            <person name="Lebreton F."/>
            <person name="Prichula J."/>
            <person name="Schaufler K."/>
            <person name="Gaca A."/>
            <person name="Sgardioli B."/>
            <person name="Wagenaar J."/>
            <person name="Strong T."/>
        </authorList>
    </citation>
    <scope>NUCLEOTIDE SEQUENCE [LARGE SCALE GENOMIC DNA]</scope>
    <source>
        <strain evidence="5 6">DIV0080</strain>
    </source>
</reference>
<comment type="similarity">
    <text evidence="1">Belongs to the glycosyl hydrolase 63 family.</text>
</comment>
<comment type="caution">
    <text evidence="5">The sequence shown here is derived from an EMBL/GenBank/DDBJ whole genome shotgun (WGS) entry which is preliminary data.</text>
</comment>
<organism evidence="5 6">
    <name type="scientific">Candidatus Vagococcus giribetii</name>
    <dbReference type="NCBI Taxonomy" id="2230876"/>
    <lineage>
        <taxon>Bacteria</taxon>
        <taxon>Bacillati</taxon>
        <taxon>Bacillota</taxon>
        <taxon>Bacilli</taxon>
        <taxon>Lactobacillales</taxon>
        <taxon>Enterococcaceae</taxon>
        <taxon>Vagococcus</taxon>
    </lineage>
</organism>
<dbReference type="SUPFAM" id="SSF48208">
    <property type="entry name" value="Six-hairpin glycosidases"/>
    <property type="match status" value="1"/>
</dbReference>
<dbReference type="Pfam" id="PF22422">
    <property type="entry name" value="MGH1-like_GH"/>
    <property type="match status" value="1"/>
</dbReference>
<evidence type="ECO:0000313" key="5">
    <source>
        <dbReference type="EMBL" id="MBO0475609.1"/>
    </source>
</evidence>
<dbReference type="PANTHER" id="PTHR10412">
    <property type="entry name" value="MANNOSYL-OLIGOSACCHARIDE GLUCOSIDASE"/>
    <property type="match status" value="1"/>
</dbReference>
<dbReference type="EMBL" id="JAFLVX010000004">
    <property type="protein sequence ID" value="MBO0475609.1"/>
    <property type="molecule type" value="Genomic_DNA"/>
</dbReference>
<evidence type="ECO:0000256" key="1">
    <source>
        <dbReference type="ARBA" id="ARBA00010833"/>
    </source>
</evidence>
<accession>A0ABS3HPD8</accession>
<dbReference type="InterPro" id="IPR004888">
    <property type="entry name" value="Glycoside_hydrolase_63"/>
</dbReference>
<dbReference type="InterPro" id="IPR054491">
    <property type="entry name" value="MGH1-like_GH"/>
</dbReference>
<evidence type="ECO:0000313" key="6">
    <source>
        <dbReference type="Proteomes" id="UP000664857"/>
    </source>
</evidence>
<sequence>MKLDIREIPFSRRGSYFAVSYLKQEKKVFIRDVHGGDESPSTLFEVLIDGSSDIFSEEFLRHYDIEVNETLLSIRKKGTEQFLEMMLPTMQQLRFKNHGLAVTLKADKVRYDTLNQLTDTRFEYISYKKETKFQLDFSTTDANVIAPWYRVGNEFITIELGHHQEMLLTNYTVVAPNVIPFEKDFSEELAEVTEEFKEWRHSFGGYQAYDKGFDLATYILWSSIVREDGLLSGESIYMSKNWMQNIWSWDNCFNALGVAKVSEELAYNQFLIFVKHQHETGVYPDFINDKFRSYNCVKPPIHAWAYQLLINQSAYFSETSRLEVIYQSIVKTTKFWLQDRVKEGSLPFYTHGNDSGWDNASIFHEGLPVVAPDLTSYLIQQLDVLSGWAKELGHLEESDSWKKQADELTQRLLTELYDEERGQFIAKSLRTDQVIDQFDSLILQLPLVIAYRLPKKVTQGILNQLVDRFESPFGLRTEAASSPLYQTDGYWLGPIWAPETFIFFDALKRSGDEEAALRIAKKYCQLGEVGGMAENYNPETGSGNDDLSFTWTSSVFVLLRDYVLGMTRND</sequence>
<dbReference type="Proteomes" id="UP000664857">
    <property type="component" value="Unassembled WGS sequence"/>
</dbReference>
<dbReference type="RefSeq" id="WP_206964284.1">
    <property type="nucleotide sequence ID" value="NZ_JAFLVX010000004.1"/>
</dbReference>
<proteinExistence type="inferred from homology"/>
<gene>
    <name evidence="5" type="ORF">DOK76_00920</name>
</gene>
<dbReference type="PANTHER" id="PTHR10412:SF11">
    <property type="entry name" value="MANNOSYL-OLIGOSACCHARIDE GLUCOSIDASE"/>
    <property type="match status" value="1"/>
</dbReference>
<feature type="domain" description="Mannosylglycerate hydrolase MGH1-like glycoside hydrolase" evidence="4">
    <location>
        <begin position="245"/>
        <end position="552"/>
    </location>
</feature>
<keyword evidence="3" id="KW-0326">Glycosidase</keyword>
<dbReference type="InterPro" id="IPR012341">
    <property type="entry name" value="6hp_glycosidase-like_sf"/>
</dbReference>
<evidence type="ECO:0000256" key="3">
    <source>
        <dbReference type="ARBA" id="ARBA00023295"/>
    </source>
</evidence>